<accession>A0ABP5HC87</accession>
<gene>
    <name evidence="1" type="ORF">GCM10009839_91330</name>
</gene>
<dbReference type="PANTHER" id="PTHR18901">
    <property type="entry name" value="2-DEOXYGLUCOSE-6-PHOSPHATE PHOSPHATASE 2"/>
    <property type="match status" value="1"/>
</dbReference>
<dbReference type="InterPro" id="IPR023214">
    <property type="entry name" value="HAD_sf"/>
</dbReference>
<dbReference type="InterPro" id="IPR036412">
    <property type="entry name" value="HAD-like_sf"/>
</dbReference>
<dbReference type="RefSeq" id="WP_344672030.1">
    <property type="nucleotide sequence ID" value="NZ_BAAAQN010000103.1"/>
</dbReference>
<keyword evidence="2" id="KW-1185">Reference proteome</keyword>
<protein>
    <submittedName>
        <fullName evidence="1">HAD family phosphatase</fullName>
    </submittedName>
</protein>
<dbReference type="PANTHER" id="PTHR18901:SF38">
    <property type="entry name" value="PSEUDOURIDINE-5'-PHOSPHATASE"/>
    <property type="match status" value="1"/>
</dbReference>
<dbReference type="SUPFAM" id="SSF56784">
    <property type="entry name" value="HAD-like"/>
    <property type="match status" value="1"/>
</dbReference>
<dbReference type="EMBL" id="BAAAQN010000103">
    <property type="protein sequence ID" value="GAA2065444.1"/>
    <property type="molecule type" value="Genomic_DNA"/>
</dbReference>
<comment type="caution">
    <text evidence="1">The sequence shown here is derived from an EMBL/GenBank/DDBJ whole genome shotgun (WGS) entry which is preliminary data.</text>
</comment>
<organism evidence="1 2">
    <name type="scientific">Catenulispora yoronensis</name>
    <dbReference type="NCBI Taxonomy" id="450799"/>
    <lineage>
        <taxon>Bacteria</taxon>
        <taxon>Bacillati</taxon>
        <taxon>Actinomycetota</taxon>
        <taxon>Actinomycetes</taxon>
        <taxon>Catenulisporales</taxon>
        <taxon>Catenulisporaceae</taxon>
        <taxon>Catenulispora</taxon>
    </lineage>
</organism>
<proteinExistence type="predicted"/>
<reference evidence="2" key="1">
    <citation type="journal article" date="2019" name="Int. J. Syst. Evol. Microbiol.">
        <title>The Global Catalogue of Microorganisms (GCM) 10K type strain sequencing project: providing services to taxonomists for standard genome sequencing and annotation.</title>
        <authorList>
            <consortium name="The Broad Institute Genomics Platform"/>
            <consortium name="The Broad Institute Genome Sequencing Center for Infectious Disease"/>
            <person name="Wu L."/>
            <person name="Ma J."/>
        </authorList>
    </citation>
    <scope>NUCLEOTIDE SEQUENCE [LARGE SCALE GENOMIC DNA]</scope>
    <source>
        <strain evidence="2">JCM 16014</strain>
    </source>
</reference>
<dbReference type="SFLD" id="SFLDG01135">
    <property type="entry name" value="C1.5.6:_HAD__Beta-PGM__Phospha"/>
    <property type="match status" value="1"/>
</dbReference>
<dbReference type="InterPro" id="IPR023198">
    <property type="entry name" value="PGP-like_dom2"/>
</dbReference>
<dbReference type="Proteomes" id="UP001500751">
    <property type="component" value="Unassembled WGS sequence"/>
</dbReference>
<name>A0ABP5HC87_9ACTN</name>
<evidence type="ECO:0000313" key="1">
    <source>
        <dbReference type="EMBL" id="GAA2065444.1"/>
    </source>
</evidence>
<dbReference type="SFLD" id="SFLDG01129">
    <property type="entry name" value="C1.5:_HAD__Beta-PGM__Phosphata"/>
    <property type="match status" value="1"/>
</dbReference>
<dbReference type="Gene3D" id="1.10.150.240">
    <property type="entry name" value="Putative phosphatase, domain 2"/>
    <property type="match status" value="1"/>
</dbReference>
<sequence length="224" mass="23358">MTRPALPAAVFFDMDGLLIDSEPTWFQAEVDMLAGYGFSLGAEHYPQVLGKPLEVSTAYLLDLTGHPVSATEFANGIELAMIERLRDGVPMMPGAKELLVALEAEGVPLALVSASSRRIVDACLPAIGVDHFRFTVSGDDVGKGRGKPNPDPYLRAAELLGVDPADCVVLEDSPTGAAAGYAAGCRVVAVPHAAVVVGRERVRVVDSLVGVDLGFLGGLFEGGG</sequence>
<dbReference type="Gene3D" id="3.40.50.1000">
    <property type="entry name" value="HAD superfamily/HAD-like"/>
    <property type="match status" value="1"/>
</dbReference>
<dbReference type="CDD" id="cd07505">
    <property type="entry name" value="HAD_BPGM-like"/>
    <property type="match status" value="1"/>
</dbReference>
<dbReference type="Pfam" id="PF00702">
    <property type="entry name" value="Hydrolase"/>
    <property type="match status" value="1"/>
</dbReference>
<dbReference type="InterPro" id="IPR006439">
    <property type="entry name" value="HAD-SF_hydro_IA"/>
</dbReference>
<evidence type="ECO:0000313" key="2">
    <source>
        <dbReference type="Proteomes" id="UP001500751"/>
    </source>
</evidence>
<dbReference type="SFLD" id="SFLDS00003">
    <property type="entry name" value="Haloacid_Dehalogenase"/>
    <property type="match status" value="1"/>
</dbReference>
<dbReference type="NCBIfam" id="TIGR01509">
    <property type="entry name" value="HAD-SF-IA-v3"/>
    <property type="match status" value="1"/>
</dbReference>